<dbReference type="Gene3D" id="3.90.230.10">
    <property type="entry name" value="Creatinase/methionine aminopeptidase superfamily"/>
    <property type="match status" value="1"/>
</dbReference>
<name>A0A0J9EBC7_9FIRM</name>
<dbReference type="InterPro" id="IPR036005">
    <property type="entry name" value="Creatinase/aminopeptidase-like"/>
</dbReference>
<dbReference type="RefSeq" id="WP_048931065.1">
    <property type="nucleotide sequence ID" value="NZ_KQ235885.1"/>
</dbReference>
<dbReference type="Pfam" id="PF01321">
    <property type="entry name" value="Creatinase_N"/>
    <property type="match status" value="1"/>
</dbReference>
<dbReference type="EMBL" id="ADLK01000047">
    <property type="protein sequence ID" value="KMW12980.1"/>
    <property type="molecule type" value="Genomic_DNA"/>
</dbReference>
<evidence type="ECO:0000313" key="5">
    <source>
        <dbReference type="Proteomes" id="UP000037392"/>
    </source>
</evidence>
<comment type="caution">
    <text evidence="4">The sequence shown here is derived from an EMBL/GenBank/DDBJ whole genome shotgun (WGS) entry which is preliminary data.</text>
</comment>
<dbReference type="InterPro" id="IPR000994">
    <property type="entry name" value="Pept_M24"/>
</dbReference>
<evidence type="ECO:0000259" key="3">
    <source>
        <dbReference type="Pfam" id="PF01321"/>
    </source>
</evidence>
<sequence>MYTFEPDKLRKPISDATLEKRWDMVREEMKKENVDALVIQNEHRYRNGMVRYFTDIGSLSNPVTVFFPIDDEMTVFANGGGHSLSQTPAYGCRGVKDRIGVPIFPTYVPELSTADARGVADLIKKRDDKKIGLVRIGSMLGSFYQYLTEALTGQVEFVDFTNAIDELKAIKNEEEIEILRLSAELQDYVMNAIPSFLKPGMYEYELRSHIIHLLTNQGSEEQLIMIGSAPLGQKAGHKAHFYQNRRIEAGDAVMVMLEPNGPGGLWVELGRTFILGEPDETLQKVWDDAVKAQHYTASLLKPGATCGEIYDKYNEYVEHMGYAKETRIHAHGQGYDLMERPGIRGEDPMVIRPNMNIAIHPTFAKNGAYAFACDNYLTTDAEPVRIHKTSQELIKVVHC</sequence>
<evidence type="ECO:0000259" key="2">
    <source>
        <dbReference type="Pfam" id="PF00557"/>
    </source>
</evidence>
<feature type="coiled-coil region" evidence="1">
    <location>
        <begin position="164"/>
        <end position="191"/>
    </location>
</feature>
<evidence type="ECO:0000313" key="4">
    <source>
        <dbReference type="EMBL" id="KMW12980.1"/>
    </source>
</evidence>
<dbReference type="Proteomes" id="UP000037392">
    <property type="component" value="Unassembled WGS sequence"/>
</dbReference>
<accession>A0A0J9EBC7</accession>
<dbReference type="PANTHER" id="PTHR46112">
    <property type="entry name" value="AMINOPEPTIDASE"/>
    <property type="match status" value="1"/>
</dbReference>
<proteinExistence type="predicted"/>
<dbReference type="Pfam" id="PF00557">
    <property type="entry name" value="Peptidase_M24"/>
    <property type="match status" value="1"/>
</dbReference>
<dbReference type="CDD" id="cd01066">
    <property type="entry name" value="APP_MetAP"/>
    <property type="match status" value="1"/>
</dbReference>
<organism evidence="4 5">
    <name type="scientific">[Clostridium] citroniae WAL-19142</name>
    <dbReference type="NCBI Taxonomy" id="742734"/>
    <lineage>
        <taxon>Bacteria</taxon>
        <taxon>Bacillati</taxon>
        <taxon>Bacillota</taxon>
        <taxon>Clostridia</taxon>
        <taxon>Lachnospirales</taxon>
        <taxon>Lachnospiraceae</taxon>
        <taxon>Enterocloster</taxon>
    </lineage>
</organism>
<keyword evidence="1" id="KW-0175">Coiled coil</keyword>
<dbReference type="InterPro" id="IPR000587">
    <property type="entry name" value="Creatinase_N"/>
</dbReference>
<dbReference type="InterPro" id="IPR029149">
    <property type="entry name" value="Creatin/AminoP/Spt16_N"/>
</dbReference>
<dbReference type="PATRIC" id="fig|742734.4.peg.5511"/>
<gene>
    <name evidence="4" type="ORF">HMPREF9470_05152</name>
</gene>
<dbReference type="SUPFAM" id="SSF55920">
    <property type="entry name" value="Creatinase/aminopeptidase"/>
    <property type="match status" value="1"/>
</dbReference>
<dbReference type="SUPFAM" id="SSF53092">
    <property type="entry name" value="Creatinase/prolidase N-terminal domain"/>
    <property type="match status" value="1"/>
</dbReference>
<evidence type="ECO:0000256" key="1">
    <source>
        <dbReference type="SAM" id="Coils"/>
    </source>
</evidence>
<dbReference type="AlphaFoldDB" id="A0A0J9EBC7"/>
<feature type="domain" description="Peptidase M24" evidence="2">
    <location>
        <begin position="178"/>
        <end position="368"/>
    </location>
</feature>
<dbReference type="Gene3D" id="3.40.350.10">
    <property type="entry name" value="Creatinase/prolidase N-terminal domain"/>
    <property type="match status" value="1"/>
</dbReference>
<evidence type="ECO:0008006" key="6">
    <source>
        <dbReference type="Google" id="ProtNLM"/>
    </source>
</evidence>
<dbReference type="InterPro" id="IPR050659">
    <property type="entry name" value="Peptidase_M24B"/>
</dbReference>
<dbReference type="GeneID" id="93164938"/>
<dbReference type="PANTHER" id="PTHR46112:SF2">
    <property type="entry name" value="XAA-PRO AMINOPEPTIDASE P-RELATED"/>
    <property type="match status" value="1"/>
</dbReference>
<protein>
    <recommendedName>
        <fullName evidence="6">Peptidase M24 domain-containing protein</fullName>
    </recommendedName>
</protein>
<feature type="domain" description="Creatinase N-terminal" evidence="3">
    <location>
        <begin position="21"/>
        <end position="168"/>
    </location>
</feature>
<reference evidence="4 5" key="1">
    <citation type="submission" date="2011-04" db="EMBL/GenBank/DDBJ databases">
        <title>The Genome Sequence of Clostridium citroniae WAL-19142.</title>
        <authorList>
            <consortium name="The Broad Institute Genome Sequencing Platform"/>
            <person name="Earl A."/>
            <person name="Ward D."/>
            <person name="Feldgarden M."/>
            <person name="Gevers D."/>
            <person name="Warren Y.A."/>
            <person name="Tyrrell K.L."/>
            <person name="Citron D.M."/>
            <person name="Goldstein E.J."/>
            <person name="Daigneault M."/>
            <person name="Allen-Vercoe E."/>
            <person name="Young S.K."/>
            <person name="Zeng Q."/>
            <person name="Gargeya S."/>
            <person name="Fitzgerald M."/>
            <person name="Haas B."/>
            <person name="Abouelleil A."/>
            <person name="Alvarado L."/>
            <person name="Arachchi H.M."/>
            <person name="Berlin A."/>
            <person name="Brown A."/>
            <person name="Chapman S.B."/>
            <person name="Chen Z."/>
            <person name="Dunbar C."/>
            <person name="Freedman E."/>
            <person name="Gearin G."/>
            <person name="Gellesch M."/>
            <person name="Goldberg J."/>
            <person name="Griggs A."/>
            <person name="Gujja S."/>
            <person name="Heilman E.R."/>
            <person name="Heiman D."/>
            <person name="Howarth C."/>
            <person name="Larson L."/>
            <person name="Lui A."/>
            <person name="MacDonald P.J."/>
            <person name="Mehta T."/>
            <person name="Montmayeur A."/>
            <person name="Murphy C."/>
            <person name="Neiman D."/>
            <person name="Pearson M."/>
            <person name="Priest M."/>
            <person name="Roberts A."/>
            <person name="Saif S."/>
            <person name="Shea T."/>
            <person name="Shenoy N."/>
            <person name="Sisk P."/>
            <person name="Stolte C."/>
            <person name="Sykes S."/>
            <person name="White J."/>
            <person name="Yandava C."/>
            <person name="Wortman J."/>
            <person name="Nusbaum C."/>
            <person name="Birren B."/>
        </authorList>
    </citation>
    <scope>NUCLEOTIDE SEQUENCE [LARGE SCALE GENOMIC DNA]</scope>
    <source>
        <strain evidence="4 5">WAL-19142</strain>
    </source>
</reference>